<dbReference type="InterPro" id="IPR014030">
    <property type="entry name" value="Ketoacyl_synth_N"/>
</dbReference>
<keyword evidence="5" id="KW-0597">Phosphoprotein</keyword>
<evidence type="ECO:0000256" key="4">
    <source>
        <dbReference type="ARBA" id="ARBA00022490"/>
    </source>
</evidence>
<dbReference type="SMART" id="SM00825">
    <property type="entry name" value="PKS_KS"/>
    <property type="match status" value="2"/>
</dbReference>
<dbReference type="InterPro" id="IPR014031">
    <property type="entry name" value="Ketoacyl_synth_C"/>
</dbReference>
<evidence type="ECO:0000256" key="1">
    <source>
        <dbReference type="ARBA" id="ARBA00004496"/>
    </source>
</evidence>
<evidence type="ECO:0000259" key="9">
    <source>
        <dbReference type="PROSITE" id="PS50075"/>
    </source>
</evidence>
<evidence type="ECO:0000256" key="2">
    <source>
        <dbReference type="ARBA" id="ARBA00004792"/>
    </source>
</evidence>
<dbReference type="Pfam" id="PF00550">
    <property type="entry name" value="PP-binding"/>
    <property type="match status" value="2"/>
</dbReference>
<evidence type="ECO:0000256" key="7">
    <source>
        <dbReference type="ARBA" id="ARBA00022737"/>
    </source>
</evidence>
<keyword evidence="3" id="KW-0596">Phosphopantetheine</keyword>
<reference evidence="11 12" key="1">
    <citation type="submission" date="2017-09" db="EMBL/GenBank/DDBJ databases">
        <authorList>
            <person name="Ehlers B."/>
            <person name="Leendertz F.H."/>
        </authorList>
    </citation>
    <scope>NUCLEOTIDE SEQUENCE [LARGE SCALE GENOMIC DNA]</scope>
    <source>
        <strain evidence="11 12">CGMCC 4.6857</strain>
    </source>
</reference>
<dbReference type="CDD" id="cd08953">
    <property type="entry name" value="KR_2_SDR_x"/>
    <property type="match status" value="1"/>
</dbReference>
<dbReference type="PROSITE" id="PS00606">
    <property type="entry name" value="KS3_1"/>
    <property type="match status" value="1"/>
</dbReference>
<dbReference type="SMART" id="SM01294">
    <property type="entry name" value="PKS_PP_betabranch"/>
    <property type="match status" value="1"/>
</dbReference>
<dbReference type="InterPro" id="IPR054514">
    <property type="entry name" value="RhiE-like_linker"/>
</dbReference>
<dbReference type="InterPro" id="IPR050091">
    <property type="entry name" value="PKS_NRPS_Biosynth_Enz"/>
</dbReference>
<dbReference type="Pfam" id="PF00109">
    <property type="entry name" value="ketoacyl-synt"/>
    <property type="match status" value="2"/>
</dbReference>
<protein>
    <submittedName>
        <fullName evidence="11">Phosphopantetheine attachment site</fullName>
    </submittedName>
</protein>
<comment type="pathway">
    <text evidence="2">Antibiotic biosynthesis.</text>
</comment>
<dbReference type="Pfam" id="PF08659">
    <property type="entry name" value="KR"/>
    <property type="match status" value="1"/>
</dbReference>
<dbReference type="PROSITE" id="PS52004">
    <property type="entry name" value="KS3_2"/>
    <property type="match status" value="2"/>
</dbReference>
<dbReference type="SMART" id="SM00822">
    <property type="entry name" value="PKS_KR"/>
    <property type="match status" value="1"/>
</dbReference>
<dbReference type="CDD" id="cd00833">
    <property type="entry name" value="PKS"/>
    <property type="match status" value="2"/>
</dbReference>
<dbReference type="SUPFAM" id="SSF53901">
    <property type="entry name" value="Thiolase-like"/>
    <property type="match status" value="2"/>
</dbReference>
<evidence type="ECO:0000313" key="12">
    <source>
        <dbReference type="Proteomes" id="UP000219612"/>
    </source>
</evidence>
<evidence type="ECO:0000256" key="8">
    <source>
        <dbReference type="SAM" id="MobiDB-lite"/>
    </source>
</evidence>
<dbReference type="InterPro" id="IPR020806">
    <property type="entry name" value="PKS_PP-bd"/>
</dbReference>
<dbReference type="RefSeq" id="WP_097318956.1">
    <property type="nucleotide sequence ID" value="NZ_OBDY01000002.1"/>
</dbReference>
<dbReference type="SUPFAM" id="SSF47336">
    <property type="entry name" value="ACP-like"/>
    <property type="match status" value="2"/>
</dbReference>
<dbReference type="OrthoDB" id="5476359at2"/>
<evidence type="ECO:0000256" key="6">
    <source>
        <dbReference type="ARBA" id="ARBA00022679"/>
    </source>
</evidence>
<dbReference type="InterPro" id="IPR020841">
    <property type="entry name" value="PKS_Beta-ketoAc_synthase_dom"/>
</dbReference>
<dbReference type="Pfam" id="PF02801">
    <property type="entry name" value="Ketoacyl-synt_C"/>
    <property type="match status" value="2"/>
</dbReference>
<proteinExistence type="predicted"/>
<feature type="region of interest" description="Disordered" evidence="8">
    <location>
        <begin position="1399"/>
        <end position="1426"/>
    </location>
</feature>
<evidence type="ECO:0000313" key="11">
    <source>
        <dbReference type="EMBL" id="SNY24435.1"/>
    </source>
</evidence>
<evidence type="ECO:0000259" key="10">
    <source>
        <dbReference type="PROSITE" id="PS52004"/>
    </source>
</evidence>
<dbReference type="GO" id="GO:0004315">
    <property type="term" value="F:3-oxoacyl-[acyl-carrier-protein] synthase activity"/>
    <property type="evidence" value="ECO:0007669"/>
    <property type="project" value="InterPro"/>
</dbReference>
<keyword evidence="4" id="KW-0963">Cytoplasm</keyword>
<dbReference type="PANTHER" id="PTHR43775">
    <property type="entry name" value="FATTY ACID SYNTHASE"/>
    <property type="match status" value="1"/>
</dbReference>
<dbReference type="InterPro" id="IPR016039">
    <property type="entry name" value="Thiolase-like"/>
</dbReference>
<dbReference type="GO" id="GO:0005737">
    <property type="term" value="C:cytoplasm"/>
    <property type="evidence" value="ECO:0007669"/>
    <property type="project" value="UniProtKB-SubCell"/>
</dbReference>
<organism evidence="11 12">
    <name type="scientific">Paractinoplanes atraurantiacus</name>
    <dbReference type="NCBI Taxonomy" id="1036182"/>
    <lineage>
        <taxon>Bacteria</taxon>
        <taxon>Bacillati</taxon>
        <taxon>Actinomycetota</taxon>
        <taxon>Actinomycetes</taxon>
        <taxon>Micromonosporales</taxon>
        <taxon>Micromonosporaceae</taxon>
        <taxon>Paractinoplanes</taxon>
    </lineage>
</organism>
<dbReference type="FunFam" id="3.40.47.10:FF:000019">
    <property type="entry name" value="Polyketide synthase type I"/>
    <property type="match status" value="1"/>
</dbReference>
<dbReference type="InterPro" id="IPR018201">
    <property type="entry name" value="Ketoacyl_synth_AS"/>
</dbReference>
<feature type="domain" description="Ketosynthase family 3 (KS3)" evidence="10">
    <location>
        <begin position="252"/>
        <end position="668"/>
    </location>
</feature>
<dbReference type="Gene3D" id="3.40.50.720">
    <property type="entry name" value="NAD(P)-binding Rossmann-like Domain"/>
    <property type="match status" value="1"/>
</dbReference>
<feature type="region of interest" description="Disordered" evidence="8">
    <location>
        <begin position="1292"/>
        <end position="1327"/>
    </location>
</feature>
<dbReference type="Gene3D" id="3.40.47.10">
    <property type="match status" value="2"/>
</dbReference>
<keyword evidence="12" id="KW-1185">Reference proteome</keyword>
<feature type="domain" description="Carrier" evidence="9">
    <location>
        <begin position="1324"/>
        <end position="1401"/>
    </location>
</feature>
<dbReference type="InterPro" id="IPR057326">
    <property type="entry name" value="KR_dom"/>
</dbReference>
<dbReference type="GO" id="GO:0005886">
    <property type="term" value="C:plasma membrane"/>
    <property type="evidence" value="ECO:0007669"/>
    <property type="project" value="TreeGrafter"/>
</dbReference>
<dbReference type="Gene3D" id="1.10.1240.100">
    <property type="match status" value="1"/>
</dbReference>
<keyword evidence="7" id="KW-0677">Repeat</keyword>
<feature type="compositionally biased region" description="Low complexity" evidence="8">
    <location>
        <begin position="1292"/>
        <end position="1314"/>
    </location>
</feature>
<gene>
    <name evidence="11" type="ORF">SAMN05421748_102190</name>
</gene>
<dbReference type="InterPro" id="IPR013968">
    <property type="entry name" value="PKS_KR"/>
</dbReference>
<feature type="domain" description="Ketosynthase family 3 (KS3)" evidence="10">
    <location>
        <begin position="1426"/>
        <end position="1843"/>
    </location>
</feature>
<accession>A0A285GLV7</accession>
<keyword evidence="6" id="KW-0808">Transferase</keyword>
<dbReference type="SUPFAM" id="SSF51735">
    <property type="entry name" value="NAD(P)-binding Rossmann-fold domains"/>
    <property type="match status" value="2"/>
</dbReference>
<dbReference type="InterPro" id="IPR009081">
    <property type="entry name" value="PP-bd_ACP"/>
</dbReference>
<dbReference type="PROSITE" id="PS50075">
    <property type="entry name" value="CARRIER"/>
    <property type="match status" value="1"/>
</dbReference>
<dbReference type="Pfam" id="PF22336">
    <property type="entry name" value="RhiE-like_linker"/>
    <property type="match status" value="2"/>
</dbReference>
<dbReference type="GO" id="GO:0006633">
    <property type="term" value="P:fatty acid biosynthetic process"/>
    <property type="evidence" value="ECO:0007669"/>
    <property type="project" value="InterPro"/>
</dbReference>
<sequence length="1906" mass="200357">MTSIEHVLLSAASRARLHTYAGRLRDHLSGPAAPASLADVAHTLQTGRTPMAHRLAVSAAETAVVVEGLDAFLAGRPHPAVRTGVAEEPVAGPDPASAEGAVTAWLGGQDVDWRQYRTEPARRVSLPTYPWSDAEPPAPRPSAPSASSVAERYLVGLYAEVSGIPVAQLTPHTPLTDLGLSSFLVTRLNARLEQDLGETDRTLFFAHSDLAGVAAVLAGRWSFPAADANPAEVLSPAPIAAPAPAPSAGPDDGAVAVIGLAGRYPRAAGLDEFWANLVAGRDCVSRIPAARTRPGWPADDMWGGFLDEVDRFDPLLFGITPRDADLMDPQERLFLEVVWEAMEDAGYTRARLRDRHGSRVAVYAGAMHNEYPYFGVESSRPGHRVDSGATLGGIANRVSFFLDLHGPSLSVDTMCSSSLTALHLAVRALRAGESEVAIAGGVNLSLHPNKFVQQRRMRLVASDHRCRSFGEGGDGFVSAEGAGVVLLKPLARALADGDRVHAIVRGSAVVHAGRTNGYLVPNPEAQGDMVRRALRDAEVDPATIGYIEAHGAGTALGDPVEINGLLRAFGEARLAPGTVPIGSVKSVIGHVEAAAGIAGLTKVILQMRNGRYAPTLHAERLNPNVDWASVPFRVQREAAPWPSGATPRRAAISSFGAGGTIAHVVVEEAPAVAAAPAAVPGPRLIVLTAYDEERLHEVVARLVAHLRTARPALADVAYTLQVGREHLRERLALVVNDIDELGERLAAYLAGRAGDTVVRDRAPSAGHAENDPPDGAGPVELARHWAAGGRVDWAALPGGGRVIALPSYPFARMRCWLPGEDPEIPLDPEVPLYSRAWQAAGTIGEPATMGPAICVFSAHSEAVARALAAQGPVVLVREGGELQDGIAGFVTEKDAAALAETLLRDNPAIDGWLDLADLYRPDAERGLWSARLAMLRTVVTARAPGGLRALQVTDGLRAGVEPGGTEPGRLAGARVAGFLRVLGAEYRSLRAGVLDTDVSAGDPHRLAGHILAEWAAPEPEVCHRGGQRFRPVLRPLDAPYEPLRVDPAAAYVVTGATRGLGALVTKLLADRGARRLAVLGYRGGPALDQAVTDLECRGVRVLPYAGALTDRAALGAFLDRVRDELGAIGGIVHCAGRSAPEPTGFAYQDPAVVRDVLEPKVDGLEALLELTAGDRPAFTLLFSSVCAAVPSVAGGVTDYAAANAFLDLTAAQRAADGVRSVNWPQWRESGGGRDRPNPCLRVGLDTLDDEAGLRVLERVLARPAGGVVLPAPPLNGATVDLDALLTLTSSPAETSAPPVVSAPPSLDRSLASPAASPPATPAASPAAEPPAWLRELFADALRLPAADLDDTADFSDLGVESIMLGELLLAIEARLGRSLEPAALLDHPTLARLSAHLGVNETPAPPQPEAPARPASPAASPPAPPDGRVAVIGMACRFPGAPDTDTFWDTLIASRCAVDEVPASRWDHRRFYRPQPGLGHSISKWGGFVTGLEDFDPAYFGLGDEEATCLDPAIRMFLEGTATCLRDAGYSDEEIGGREVGVFVGARMSEYGRRVGVRPGVLRSDQNFIAAHVAHHFDLRGPNLVIDSACSSSLVSVQLAIRSLLAGESAMALAGGVEVLLDEQPYLDLSAARALSPTGRCYAFDERADGFVPGEGCGVVLLKPLERAIADGDRIHAVIEAVAVNNDGRTMGMTTPNPAAQARVVRRALDLSGRSPDEIGMVEAHGTATLIGDPIELRALTDVYGAGPARAGGCPIGSVKSNIGHLLSAAGIAGLAKVILSVRHGQIPATLFCETPNPRFDFARSPFTPNTALRQWPELPAARVAALSSFGLGGTNAHLIASGFDLKQRYGHPDARRPLPPPRFARRRLWLDPPGSAPAEEPEPLLASILDLDLSGGSRPALPFAR</sequence>
<dbReference type="Gene3D" id="3.30.70.3290">
    <property type="match status" value="1"/>
</dbReference>
<dbReference type="Gene3D" id="1.10.1200.10">
    <property type="entry name" value="ACP-like"/>
    <property type="match status" value="2"/>
</dbReference>
<dbReference type="GO" id="GO:0071770">
    <property type="term" value="P:DIM/DIP cell wall layer assembly"/>
    <property type="evidence" value="ECO:0007669"/>
    <property type="project" value="TreeGrafter"/>
</dbReference>
<comment type="subcellular location">
    <subcellularLocation>
        <location evidence="1">Cytoplasm</location>
    </subcellularLocation>
</comment>
<dbReference type="EMBL" id="OBDY01000002">
    <property type="protein sequence ID" value="SNY24435.1"/>
    <property type="molecule type" value="Genomic_DNA"/>
</dbReference>
<dbReference type="PANTHER" id="PTHR43775:SF37">
    <property type="entry name" value="SI:DKEY-61P9.11"/>
    <property type="match status" value="1"/>
</dbReference>
<name>A0A285GLV7_9ACTN</name>
<dbReference type="GO" id="GO:0004312">
    <property type="term" value="F:fatty acid synthase activity"/>
    <property type="evidence" value="ECO:0007669"/>
    <property type="project" value="TreeGrafter"/>
</dbReference>
<dbReference type="Proteomes" id="UP000219612">
    <property type="component" value="Unassembled WGS sequence"/>
</dbReference>
<dbReference type="SMART" id="SM00823">
    <property type="entry name" value="PKS_PP"/>
    <property type="match status" value="2"/>
</dbReference>
<evidence type="ECO:0000256" key="3">
    <source>
        <dbReference type="ARBA" id="ARBA00022450"/>
    </source>
</evidence>
<dbReference type="InterPro" id="IPR036736">
    <property type="entry name" value="ACP-like_sf"/>
</dbReference>
<evidence type="ECO:0000256" key="5">
    <source>
        <dbReference type="ARBA" id="ARBA00022553"/>
    </source>
</evidence>
<dbReference type="GO" id="GO:0031177">
    <property type="term" value="F:phosphopantetheine binding"/>
    <property type="evidence" value="ECO:0007669"/>
    <property type="project" value="InterPro"/>
</dbReference>
<dbReference type="InterPro" id="IPR036291">
    <property type="entry name" value="NAD(P)-bd_dom_sf"/>
</dbReference>